<protein>
    <recommendedName>
        <fullName evidence="4">Cytochrome c domain-containing protein</fullName>
    </recommendedName>
</protein>
<evidence type="ECO:0000313" key="2">
    <source>
        <dbReference type="EMBL" id="MDN3566148.1"/>
    </source>
</evidence>
<feature type="region of interest" description="Disordered" evidence="1">
    <location>
        <begin position="1"/>
        <end position="30"/>
    </location>
</feature>
<keyword evidence="3" id="KW-1185">Reference proteome</keyword>
<organism evidence="2 3">
    <name type="scientific">Paeniroseomonas aquatica</name>
    <dbReference type="NCBI Taxonomy" id="373043"/>
    <lineage>
        <taxon>Bacteria</taxon>
        <taxon>Pseudomonadati</taxon>
        <taxon>Pseudomonadota</taxon>
        <taxon>Alphaproteobacteria</taxon>
        <taxon>Acetobacterales</taxon>
        <taxon>Acetobacteraceae</taxon>
        <taxon>Paeniroseomonas</taxon>
    </lineage>
</organism>
<dbReference type="EMBL" id="JAUFPN010000165">
    <property type="protein sequence ID" value="MDN3566148.1"/>
    <property type="molecule type" value="Genomic_DNA"/>
</dbReference>
<proteinExistence type="predicted"/>
<name>A0ABT8A935_9PROT</name>
<accession>A0ABT8A935</accession>
<evidence type="ECO:0000313" key="3">
    <source>
        <dbReference type="Proteomes" id="UP001529369"/>
    </source>
</evidence>
<gene>
    <name evidence="2" type="ORF">QWZ14_17405</name>
</gene>
<dbReference type="RefSeq" id="WP_290318045.1">
    <property type="nucleotide sequence ID" value="NZ_JAUFPN010000165.1"/>
</dbReference>
<comment type="caution">
    <text evidence="2">The sequence shown here is derived from an EMBL/GenBank/DDBJ whole genome shotgun (WGS) entry which is preliminary data.</text>
</comment>
<evidence type="ECO:0008006" key="4">
    <source>
        <dbReference type="Google" id="ProtNLM"/>
    </source>
</evidence>
<evidence type="ECO:0000256" key="1">
    <source>
        <dbReference type="SAM" id="MobiDB-lite"/>
    </source>
</evidence>
<dbReference type="Proteomes" id="UP001529369">
    <property type="component" value="Unassembled WGS sequence"/>
</dbReference>
<reference evidence="3" key="1">
    <citation type="journal article" date="2019" name="Int. J. Syst. Evol. Microbiol.">
        <title>The Global Catalogue of Microorganisms (GCM) 10K type strain sequencing project: providing services to taxonomists for standard genome sequencing and annotation.</title>
        <authorList>
            <consortium name="The Broad Institute Genomics Platform"/>
            <consortium name="The Broad Institute Genome Sequencing Center for Infectious Disease"/>
            <person name="Wu L."/>
            <person name="Ma J."/>
        </authorList>
    </citation>
    <scope>NUCLEOTIDE SEQUENCE [LARGE SCALE GENOMIC DNA]</scope>
    <source>
        <strain evidence="3">CECT 7131</strain>
    </source>
</reference>
<sequence length="85" mass="9087">MSAMIWYRRTGTDGRDRTGGPTAARGGRSTSLMTEPDLRAISVYLRQLPMAPPRSPAAGDPAMHAGAVTFIRNSRCSQAPAATLR</sequence>
<feature type="compositionally biased region" description="Low complexity" evidence="1">
    <location>
        <begin position="19"/>
        <end position="28"/>
    </location>
</feature>